<evidence type="ECO:0000313" key="2">
    <source>
        <dbReference type="Proteomes" id="UP001054889"/>
    </source>
</evidence>
<keyword evidence="2" id="KW-1185">Reference proteome</keyword>
<dbReference type="EMBL" id="BQKI01000075">
    <property type="protein sequence ID" value="GJN21935.1"/>
    <property type="molecule type" value="Genomic_DNA"/>
</dbReference>
<name>A0AAV5EH17_ELECO</name>
<reference evidence="1" key="1">
    <citation type="journal article" date="2018" name="DNA Res.">
        <title>Multiple hybrid de novo genome assembly of finger millet, an orphan allotetraploid crop.</title>
        <authorList>
            <person name="Hatakeyama M."/>
            <person name="Aluri S."/>
            <person name="Balachadran M.T."/>
            <person name="Sivarajan S.R."/>
            <person name="Patrignani A."/>
            <person name="Gruter S."/>
            <person name="Poveda L."/>
            <person name="Shimizu-Inatsugi R."/>
            <person name="Baeten J."/>
            <person name="Francoijs K.J."/>
            <person name="Nataraja K.N."/>
            <person name="Reddy Y.A.N."/>
            <person name="Phadnis S."/>
            <person name="Ravikumar R.L."/>
            <person name="Schlapbach R."/>
            <person name="Sreeman S.M."/>
            <person name="Shimizu K.K."/>
        </authorList>
    </citation>
    <scope>NUCLEOTIDE SEQUENCE</scope>
</reference>
<organism evidence="1 2">
    <name type="scientific">Eleusine coracana subsp. coracana</name>
    <dbReference type="NCBI Taxonomy" id="191504"/>
    <lineage>
        <taxon>Eukaryota</taxon>
        <taxon>Viridiplantae</taxon>
        <taxon>Streptophyta</taxon>
        <taxon>Embryophyta</taxon>
        <taxon>Tracheophyta</taxon>
        <taxon>Spermatophyta</taxon>
        <taxon>Magnoliopsida</taxon>
        <taxon>Liliopsida</taxon>
        <taxon>Poales</taxon>
        <taxon>Poaceae</taxon>
        <taxon>PACMAD clade</taxon>
        <taxon>Chloridoideae</taxon>
        <taxon>Cynodonteae</taxon>
        <taxon>Eleusininae</taxon>
        <taxon>Eleusine</taxon>
    </lineage>
</organism>
<accession>A0AAV5EH17</accession>
<gene>
    <name evidence="1" type="primary">gb09459</name>
    <name evidence="1" type="ORF">PR202_gb09459</name>
</gene>
<sequence>MLCSGALAEGNMARLGTADRDLVPLLSGSSCEPSFTTVYRWFRKWAFDWLIKIERLHRVLHWLELDADLNTVRTVSGNSCRGRLSGTHVGGQRLHNLLRDHNEILHIQLGRT</sequence>
<protein>
    <submittedName>
        <fullName evidence="1">Uncharacterized protein</fullName>
    </submittedName>
</protein>
<dbReference type="Proteomes" id="UP001054889">
    <property type="component" value="Unassembled WGS sequence"/>
</dbReference>
<dbReference type="AlphaFoldDB" id="A0AAV5EH17"/>
<evidence type="ECO:0000313" key="1">
    <source>
        <dbReference type="EMBL" id="GJN21935.1"/>
    </source>
</evidence>
<comment type="caution">
    <text evidence="1">The sequence shown here is derived from an EMBL/GenBank/DDBJ whole genome shotgun (WGS) entry which is preliminary data.</text>
</comment>
<reference evidence="1" key="2">
    <citation type="submission" date="2021-12" db="EMBL/GenBank/DDBJ databases">
        <title>Resequencing data analysis of finger millet.</title>
        <authorList>
            <person name="Hatakeyama M."/>
            <person name="Aluri S."/>
            <person name="Balachadran M.T."/>
            <person name="Sivarajan S.R."/>
            <person name="Poveda L."/>
            <person name="Shimizu-Inatsugi R."/>
            <person name="Schlapbach R."/>
            <person name="Sreeman S.M."/>
            <person name="Shimizu K.K."/>
        </authorList>
    </citation>
    <scope>NUCLEOTIDE SEQUENCE</scope>
</reference>
<proteinExistence type="predicted"/>